<dbReference type="Proteomes" id="UP000254712">
    <property type="component" value="Unassembled WGS sequence"/>
</dbReference>
<protein>
    <submittedName>
        <fullName evidence="1">Acetylornithine deacetylase</fullName>
        <ecNumber evidence="1">3.5.1.16</ecNumber>
    </submittedName>
</protein>
<dbReference type="EMBL" id="UGXT01000002">
    <property type="protein sequence ID" value="SUH40626.1"/>
    <property type="molecule type" value="Genomic_DNA"/>
</dbReference>
<reference evidence="1 2" key="1">
    <citation type="submission" date="2018-06" db="EMBL/GenBank/DDBJ databases">
        <authorList>
            <consortium name="Pathogen Informatics"/>
            <person name="Doyle S."/>
        </authorList>
    </citation>
    <scope>NUCLEOTIDE SEQUENCE [LARGE SCALE GENOMIC DNA]</scope>
    <source>
        <strain evidence="1 2">NCTC8261</strain>
    </source>
</reference>
<sequence length="47" mass="5306">MTLNDLNGLLNDALAPVSERWPGRLTVAELHPPIQVMSVHRTTNWLK</sequence>
<keyword evidence="1" id="KW-0378">Hydrolase</keyword>
<organism evidence="1 2">
    <name type="scientific">Salmonella enterica I</name>
    <dbReference type="NCBI Taxonomy" id="59201"/>
    <lineage>
        <taxon>Bacteria</taxon>
        <taxon>Pseudomonadati</taxon>
        <taxon>Pseudomonadota</taxon>
        <taxon>Gammaproteobacteria</taxon>
        <taxon>Enterobacterales</taxon>
        <taxon>Enterobacteriaceae</taxon>
        <taxon>Salmonella</taxon>
    </lineage>
</organism>
<name>A0A379X4R7_SALET</name>
<accession>A0A379X4R7</accession>
<evidence type="ECO:0000313" key="1">
    <source>
        <dbReference type="EMBL" id="SUH40626.1"/>
    </source>
</evidence>
<evidence type="ECO:0000313" key="2">
    <source>
        <dbReference type="Proteomes" id="UP000254712"/>
    </source>
</evidence>
<proteinExistence type="predicted"/>
<dbReference type="EC" id="3.5.1.16" evidence="1"/>
<dbReference type="AlphaFoldDB" id="A0A379X4R7"/>
<gene>
    <name evidence="1" type="primary">argE_2</name>
    <name evidence="1" type="ORF">NCTC8261_07034</name>
</gene>
<dbReference type="GO" id="GO:0008777">
    <property type="term" value="F:acetylornithine deacetylase activity"/>
    <property type="evidence" value="ECO:0007669"/>
    <property type="project" value="UniProtKB-EC"/>
</dbReference>